<gene>
    <name evidence="7" type="primary">ybeY</name>
    <name evidence="9" type="ORF">BGE01nite_25310</name>
</gene>
<organism evidence="9 10">
    <name type="scientific">Brevifollis gellanilyticus</name>
    <dbReference type="NCBI Taxonomy" id="748831"/>
    <lineage>
        <taxon>Bacteria</taxon>
        <taxon>Pseudomonadati</taxon>
        <taxon>Verrucomicrobiota</taxon>
        <taxon>Verrucomicrobiia</taxon>
        <taxon>Verrucomicrobiales</taxon>
        <taxon>Verrucomicrobiaceae</taxon>
    </lineage>
</organism>
<dbReference type="RefSeq" id="WP_146850822.1">
    <property type="nucleotide sequence ID" value="NZ_BKAG01000016.1"/>
</dbReference>
<dbReference type="GO" id="GO:0008270">
    <property type="term" value="F:zinc ion binding"/>
    <property type="evidence" value="ECO:0007669"/>
    <property type="project" value="UniProtKB-UniRule"/>
</dbReference>
<protein>
    <recommendedName>
        <fullName evidence="7">Endoribonuclease YbeY</fullName>
        <ecNumber evidence="7">3.1.-.-</ecNumber>
    </recommendedName>
</protein>
<dbReference type="PANTHER" id="PTHR46986:SF1">
    <property type="entry name" value="ENDORIBONUCLEASE YBEY, CHLOROPLASTIC"/>
    <property type="match status" value="1"/>
</dbReference>
<dbReference type="GO" id="GO:0004521">
    <property type="term" value="F:RNA endonuclease activity"/>
    <property type="evidence" value="ECO:0007669"/>
    <property type="project" value="UniProtKB-UniRule"/>
</dbReference>
<dbReference type="Proteomes" id="UP000321577">
    <property type="component" value="Unassembled WGS sequence"/>
</dbReference>
<dbReference type="GO" id="GO:0006364">
    <property type="term" value="P:rRNA processing"/>
    <property type="evidence" value="ECO:0007669"/>
    <property type="project" value="UniProtKB-UniRule"/>
</dbReference>
<comment type="similarity">
    <text evidence="1 7">Belongs to the endoribonuclease YbeY family.</text>
</comment>
<keyword evidence="7" id="KW-0963">Cytoplasm</keyword>
<dbReference type="Gene3D" id="3.40.390.30">
    <property type="entry name" value="Metalloproteases ('zincins'), catalytic domain"/>
    <property type="match status" value="1"/>
</dbReference>
<comment type="subcellular location">
    <subcellularLocation>
        <location evidence="7">Cytoplasm</location>
    </subcellularLocation>
</comment>
<proteinExistence type="inferred from homology"/>
<evidence type="ECO:0000256" key="6">
    <source>
        <dbReference type="ARBA" id="ARBA00022833"/>
    </source>
</evidence>
<dbReference type="NCBIfam" id="TIGR00043">
    <property type="entry name" value="rRNA maturation RNase YbeY"/>
    <property type="match status" value="1"/>
</dbReference>
<dbReference type="InterPro" id="IPR023091">
    <property type="entry name" value="MetalPrtase_cat_dom_sf_prd"/>
</dbReference>
<feature type="region of interest" description="Disordered" evidence="8">
    <location>
        <begin position="1"/>
        <end position="20"/>
    </location>
</feature>
<evidence type="ECO:0000256" key="8">
    <source>
        <dbReference type="SAM" id="MobiDB-lite"/>
    </source>
</evidence>
<dbReference type="OrthoDB" id="9807740at2"/>
<keyword evidence="6 7" id="KW-0862">Zinc</keyword>
<name>A0A512M928_9BACT</name>
<evidence type="ECO:0000256" key="3">
    <source>
        <dbReference type="ARBA" id="ARBA00022723"/>
    </source>
</evidence>
<keyword evidence="10" id="KW-1185">Reference proteome</keyword>
<dbReference type="EC" id="3.1.-.-" evidence="7"/>
<feature type="binding site" evidence="7">
    <location>
        <position position="115"/>
    </location>
    <ligand>
        <name>Zn(2+)</name>
        <dbReference type="ChEBI" id="CHEBI:29105"/>
        <note>catalytic</note>
    </ligand>
</feature>
<sequence length="150" mass="16464">MPAAKLPSPHVHNHQRKHKLDTRWLKKVAKAALPECLSAAKSADAPLHQLEEIEISLISDEEIARVHGEFLEDPTPTDVITFHHGEILISTDTAESQGSENGNSVADETALYIIHGLMHLGGWDDHEAEEAAEMARIQEGIWKKALGKGS</sequence>
<evidence type="ECO:0000313" key="9">
    <source>
        <dbReference type="EMBL" id="GEP43240.1"/>
    </source>
</evidence>
<evidence type="ECO:0000256" key="7">
    <source>
        <dbReference type="HAMAP-Rule" id="MF_00009"/>
    </source>
</evidence>
<dbReference type="EMBL" id="BKAG01000016">
    <property type="protein sequence ID" value="GEP43240.1"/>
    <property type="molecule type" value="Genomic_DNA"/>
</dbReference>
<keyword evidence="4 7" id="KW-0255">Endonuclease</keyword>
<evidence type="ECO:0000256" key="2">
    <source>
        <dbReference type="ARBA" id="ARBA00022722"/>
    </source>
</evidence>
<dbReference type="GO" id="GO:0004222">
    <property type="term" value="F:metalloendopeptidase activity"/>
    <property type="evidence" value="ECO:0007669"/>
    <property type="project" value="InterPro"/>
</dbReference>
<comment type="function">
    <text evidence="7">Single strand-specific metallo-endoribonuclease involved in late-stage 70S ribosome quality control and in maturation of the 3' terminus of the 16S rRNA.</text>
</comment>
<dbReference type="InterPro" id="IPR002036">
    <property type="entry name" value="YbeY"/>
</dbReference>
<evidence type="ECO:0000256" key="5">
    <source>
        <dbReference type="ARBA" id="ARBA00022801"/>
    </source>
</evidence>
<dbReference type="SUPFAM" id="SSF55486">
    <property type="entry name" value="Metalloproteases ('zincins'), catalytic domain"/>
    <property type="match status" value="1"/>
</dbReference>
<dbReference type="Pfam" id="PF02130">
    <property type="entry name" value="YbeY"/>
    <property type="match status" value="1"/>
</dbReference>
<evidence type="ECO:0000256" key="4">
    <source>
        <dbReference type="ARBA" id="ARBA00022759"/>
    </source>
</evidence>
<reference evidence="9 10" key="1">
    <citation type="submission" date="2019-07" db="EMBL/GenBank/DDBJ databases">
        <title>Whole genome shotgun sequence of Brevifollis gellanilyticus NBRC 108608.</title>
        <authorList>
            <person name="Hosoyama A."/>
            <person name="Uohara A."/>
            <person name="Ohji S."/>
            <person name="Ichikawa N."/>
        </authorList>
    </citation>
    <scope>NUCLEOTIDE SEQUENCE [LARGE SCALE GENOMIC DNA]</scope>
    <source>
        <strain evidence="9 10">NBRC 108608</strain>
    </source>
</reference>
<feature type="binding site" evidence="7">
    <location>
        <position position="119"/>
    </location>
    <ligand>
        <name>Zn(2+)</name>
        <dbReference type="ChEBI" id="CHEBI:29105"/>
        <note>catalytic</note>
    </ligand>
</feature>
<keyword evidence="7" id="KW-0690">Ribosome biogenesis</keyword>
<keyword evidence="7" id="KW-0698">rRNA processing</keyword>
<evidence type="ECO:0000313" key="10">
    <source>
        <dbReference type="Proteomes" id="UP000321577"/>
    </source>
</evidence>
<accession>A0A512M928</accession>
<dbReference type="AlphaFoldDB" id="A0A512M928"/>
<feature type="binding site" evidence="7">
    <location>
        <position position="125"/>
    </location>
    <ligand>
        <name>Zn(2+)</name>
        <dbReference type="ChEBI" id="CHEBI:29105"/>
        <note>catalytic</note>
    </ligand>
</feature>
<keyword evidence="3 7" id="KW-0479">Metal-binding</keyword>
<comment type="caution">
    <text evidence="9">The sequence shown here is derived from an EMBL/GenBank/DDBJ whole genome shotgun (WGS) entry which is preliminary data.</text>
</comment>
<comment type="cofactor">
    <cofactor evidence="7">
        <name>Zn(2+)</name>
        <dbReference type="ChEBI" id="CHEBI:29105"/>
    </cofactor>
    <text evidence="7">Binds 1 zinc ion.</text>
</comment>
<evidence type="ECO:0000256" key="1">
    <source>
        <dbReference type="ARBA" id="ARBA00010875"/>
    </source>
</evidence>
<keyword evidence="5 7" id="KW-0378">Hydrolase</keyword>
<keyword evidence="2 7" id="KW-0540">Nuclease</keyword>
<dbReference type="GO" id="GO:0005737">
    <property type="term" value="C:cytoplasm"/>
    <property type="evidence" value="ECO:0007669"/>
    <property type="project" value="UniProtKB-SubCell"/>
</dbReference>
<dbReference type="PANTHER" id="PTHR46986">
    <property type="entry name" value="ENDORIBONUCLEASE YBEY, CHLOROPLASTIC"/>
    <property type="match status" value="1"/>
</dbReference>
<dbReference type="HAMAP" id="MF_00009">
    <property type="entry name" value="Endoribonucl_YbeY"/>
    <property type="match status" value="1"/>
</dbReference>
<feature type="compositionally biased region" description="Basic residues" evidence="8">
    <location>
        <begin position="11"/>
        <end position="20"/>
    </location>
</feature>